<reference evidence="2 3" key="1">
    <citation type="submission" date="2019-03" db="EMBL/GenBank/DDBJ databases">
        <title>First draft genome of Liparis tanakae, snailfish: a comprehensive survey of snailfish specific genes.</title>
        <authorList>
            <person name="Kim W."/>
            <person name="Song I."/>
            <person name="Jeong J.-H."/>
            <person name="Kim D."/>
            <person name="Kim S."/>
            <person name="Ryu S."/>
            <person name="Song J.Y."/>
            <person name="Lee S.K."/>
        </authorList>
    </citation>
    <scope>NUCLEOTIDE SEQUENCE [LARGE SCALE GENOMIC DNA]</scope>
    <source>
        <tissue evidence="2">Muscle</tissue>
    </source>
</reference>
<accession>A0A4Z2HQJ1</accession>
<gene>
    <name evidence="2" type="ORF">EYF80_021810</name>
</gene>
<proteinExistence type="predicted"/>
<organism evidence="2 3">
    <name type="scientific">Liparis tanakae</name>
    <name type="common">Tanaka's snailfish</name>
    <dbReference type="NCBI Taxonomy" id="230148"/>
    <lineage>
        <taxon>Eukaryota</taxon>
        <taxon>Metazoa</taxon>
        <taxon>Chordata</taxon>
        <taxon>Craniata</taxon>
        <taxon>Vertebrata</taxon>
        <taxon>Euteleostomi</taxon>
        <taxon>Actinopterygii</taxon>
        <taxon>Neopterygii</taxon>
        <taxon>Teleostei</taxon>
        <taxon>Neoteleostei</taxon>
        <taxon>Acanthomorphata</taxon>
        <taxon>Eupercaria</taxon>
        <taxon>Perciformes</taxon>
        <taxon>Cottioidei</taxon>
        <taxon>Cottales</taxon>
        <taxon>Liparidae</taxon>
        <taxon>Liparis</taxon>
    </lineage>
</organism>
<dbReference type="EMBL" id="SRLO01000196">
    <property type="protein sequence ID" value="TNN68018.1"/>
    <property type="molecule type" value="Genomic_DNA"/>
</dbReference>
<feature type="region of interest" description="Disordered" evidence="1">
    <location>
        <begin position="32"/>
        <end position="54"/>
    </location>
</feature>
<comment type="caution">
    <text evidence="2">The sequence shown here is derived from an EMBL/GenBank/DDBJ whole genome shotgun (WGS) entry which is preliminary data.</text>
</comment>
<sequence length="176" mass="19757">MYCRYFHLGDTYSTRGTGVGCSADRRVQAWGPSLGGEDNLHDNDDDEEEEERNTYPSCFLKSPLSNSGKKTLQSKSAMTSVRLTSLLTPPLPKIRIDEQLFKHLQDTEWTVGTAHARDFNQRKKHQGSSSWAHSFTVPPMRLDGRSLCSVPTFMPSSQLTHRSPLVRKQATACLAK</sequence>
<evidence type="ECO:0000313" key="2">
    <source>
        <dbReference type="EMBL" id="TNN68018.1"/>
    </source>
</evidence>
<evidence type="ECO:0000313" key="3">
    <source>
        <dbReference type="Proteomes" id="UP000314294"/>
    </source>
</evidence>
<protein>
    <submittedName>
        <fullName evidence="2">Uncharacterized protein</fullName>
    </submittedName>
</protein>
<evidence type="ECO:0000256" key="1">
    <source>
        <dbReference type="SAM" id="MobiDB-lite"/>
    </source>
</evidence>
<dbReference type="Proteomes" id="UP000314294">
    <property type="component" value="Unassembled WGS sequence"/>
</dbReference>
<dbReference type="AlphaFoldDB" id="A0A4Z2HQJ1"/>
<name>A0A4Z2HQJ1_9TELE</name>
<keyword evidence="3" id="KW-1185">Reference proteome</keyword>